<protein>
    <recommendedName>
        <fullName evidence="6">MYND-type domain-containing protein</fullName>
    </recommendedName>
</protein>
<proteinExistence type="predicted"/>
<dbReference type="InterPro" id="IPR002893">
    <property type="entry name" value="Znf_MYND"/>
</dbReference>
<evidence type="ECO:0000256" key="2">
    <source>
        <dbReference type="ARBA" id="ARBA00022771"/>
    </source>
</evidence>
<dbReference type="Gene3D" id="6.10.140.2220">
    <property type="match status" value="1"/>
</dbReference>
<dbReference type="SUPFAM" id="SSF144232">
    <property type="entry name" value="HIT/MYND zinc finger-like"/>
    <property type="match status" value="1"/>
</dbReference>
<dbReference type="GO" id="GO:0008270">
    <property type="term" value="F:zinc ion binding"/>
    <property type="evidence" value="ECO:0007669"/>
    <property type="project" value="UniProtKB-KW"/>
</dbReference>
<evidence type="ECO:0000313" key="8">
    <source>
        <dbReference type="Proteomes" id="UP000799770"/>
    </source>
</evidence>
<evidence type="ECO:0000256" key="4">
    <source>
        <dbReference type="PROSITE-ProRule" id="PRU00134"/>
    </source>
</evidence>
<feature type="compositionally biased region" description="Polar residues" evidence="5">
    <location>
        <begin position="54"/>
        <end position="77"/>
    </location>
</feature>
<evidence type="ECO:0000313" key="7">
    <source>
        <dbReference type="EMBL" id="KAF2120360.1"/>
    </source>
</evidence>
<feature type="region of interest" description="Disordered" evidence="5">
    <location>
        <begin position="50"/>
        <end position="99"/>
    </location>
</feature>
<dbReference type="OrthoDB" id="3700112at2759"/>
<keyword evidence="1" id="KW-0479">Metal-binding</keyword>
<dbReference type="Proteomes" id="UP000799770">
    <property type="component" value="Unassembled WGS sequence"/>
</dbReference>
<evidence type="ECO:0000256" key="3">
    <source>
        <dbReference type="ARBA" id="ARBA00022833"/>
    </source>
</evidence>
<organism evidence="7 8">
    <name type="scientific">Lophiotrema nucula</name>
    <dbReference type="NCBI Taxonomy" id="690887"/>
    <lineage>
        <taxon>Eukaryota</taxon>
        <taxon>Fungi</taxon>
        <taxon>Dikarya</taxon>
        <taxon>Ascomycota</taxon>
        <taxon>Pezizomycotina</taxon>
        <taxon>Dothideomycetes</taxon>
        <taxon>Pleosporomycetidae</taxon>
        <taxon>Pleosporales</taxon>
        <taxon>Lophiotremataceae</taxon>
        <taxon>Lophiotrema</taxon>
    </lineage>
</organism>
<dbReference type="AlphaFoldDB" id="A0A6A5ZL51"/>
<name>A0A6A5ZL51_9PLEO</name>
<sequence length="251" mass="28310">MSSFLATDSQKCTTCHKEPSPSTPLKACANCKTTLYCSRECQKADWKHHKHTCNKTSNPSPASTAAQATQETNNSQAESDDWPAQRMPARLPPNTSHFDLEIDQPRDIKSFVKNSTDENLVYRLLIDSFRILDETDRGVDARQLLYEGVQYLDGYSLKKLQKHLDSAEKDVVPEWWDEEKRRECEELAREWWHWSDIETGVPREVNEPGRYGGVGGRAYLRELGIAITGGIALPGMLFGGNPFGFDLGGLM</sequence>
<reference evidence="7" key="1">
    <citation type="journal article" date="2020" name="Stud. Mycol.">
        <title>101 Dothideomycetes genomes: a test case for predicting lifestyles and emergence of pathogens.</title>
        <authorList>
            <person name="Haridas S."/>
            <person name="Albert R."/>
            <person name="Binder M."/>
            <person name="Bloem J."/>
            <person name="Labutti K."/>
            <person name="Salamov A."/>
            <person name="Andreopoulos B."/>
            <person name="Baker S."/>
            <person name="Barry K."/>
            <person name="Bills G."/>
            <person name="Bluhm B."/>
            <person name="Cannon C."/>
            <person name="Castanera R."/>
            <person name="Culley D."/>
            <person name="Daum C."/>
            <person name="Ezra D."/>
            <person name="Gonzalez J."/>
            <person name="Henrissat B."/>
            <person name="Kuo A."/>
            <person name="Liang C."/>
            <person name="Lipzen A."/>
            <person name="Lutzoni F."/>
            <person name="Magnuson J."/>
            <person name="Mondo S."/>
            <person name="Nolan M."/>
            <person name="Ohm R."/>
            <person name="Pangilinan J."/>
            <person name="Park H.-J."/>
            <person name="Ramirez L."/>
            <person name="Alfaro M."/>
            <person name="Sun H."/>
            <person name="Tritt A."/>
            <person name="Yoshinaga Y."/>
            <person name="Zwiers L.-H."/>
            <person name="Turgeon B."/>
            <person name="Goodwin S."/>
            <person name="Spatafora J."/>
            <person name="Crous P."/>
            <person name="Grigoriev I."/>
        </authorList>
    </citation>
    <scope>NUCLEOTIDE SEQUENCE</scope>
    <source>
        <strain evidence="7">CBS 627.86</strain>
    </source>
</reference>
<keyword evidence="2 4" id="KW-0863">Zinc-finger</keyword>
<dbReference type="EMBL" id="ML977314">
    <property type="protein sequence ID" value="KAF2120360.1"/>
    <property type="molecule type" value="Genomic_DNA"/>
</dbReference>
<gene>
    <name evidence="7" type="ORF">BDV96DRAFT_595904</name>
</gene>
<accession>A0A6A5ZL51</accession>
<feature type="domain" description="MYND-type" evidence="6">
    <location>
        <begin position="12"/>
        <end position="53"/>
    </location>
</feature>
<dbReference type="PROSITE" id="PS50865">
    <property type="entry name" value="ZF_MYND_2"/>
    <property type="match status" value="1"/>
</dbReference>
<dbReference type="PROSITE" id="PS01360">
    <property type="entry name" value="ZF_MYND_1"/>
    <property type="match status" value="1"/>
</dbReference>
<keyword evidence="8" id="KW-1185">Reference proteome</keyword>
<keyword evidence="3" id="KW-0862">Zinc</keyword>
<evidence type="ECO:0000259" key="6">
    <source>
        <dbReference type="PROSITE" id="PS50865"/>
    </source>
</evidence>
<dbReference type="Pfam" id="PF01753">
    <property type="entry name" value="zf-MYND"/>
    <property type="match status" value="1"/>
</dbReference>
<evidence type="ECO:0000256" key="1">
    <source>
        <dbReference type="ARBA" id="ARBA00022723"/>
    </source>
</evidence>
<evidence type="ECO:0000256" key="5">
    <source>
        <dbReference type="SAM" id="MobiDB-lite"/>
    </source>
</evidence>